<dbReference type="SUPFAM" id="SSF57783">
    <property type="entry name" value="Zinc beta-ribbon"/>
    <property type="match status" value="1"/>
</dbReference>
<reference evidence="5" key="1">
    <citation type="journal article" date="2020" name="mSystems">
        <title>Genome- and Community-Level Interaction Insights into Carbon Utilization and Element Cycling Functions of Hydrothermarchaeota in Hydrothermal Sediment.</title>
        <authorList>
            <person name="Zhou Z."/>
            <person name="Liu Y."/>
            <person name="Xu W."/>
            <person name="Pan J."/>
            <person name="Luo Z.H."/>
            <person name="Li M."/>
        </authorList>
    </citation>
    <scope>NUCLEOTIDE SEQUENCE [LARGE SCALE GENOMIC DNA]</scope>
    <source>
        <strain evidence="5">SpSt-721</strain>
    </source>
</reference>
<dbReference type="GO" id="GO:0003676">
    <property type="term" value="F:nucleic acid binding"/>
    <property type="evidence" value="ECO:0007669"/>
    <property type="project" value="InterPro"/>
</dbReference>
<dbReference type="Gene3D" id="2.20.25.10">
    <property type="match status" value="1"/>
</dbReference>
<feature type="domain" description="TFIIS-type" evidence="4">
    <location>
        <begin position="64"/>
        <end position="102"/>
    </location>
</feature>
<gene>
    <name evidence="5" type="ORF">ENV02_04320</name>
</gene>
<dbReference type="GO" id="GO:0008270">
    <property type="term" value="F:zinc ion binding"/>
    <property type="evidence" value="ECO:0007669"/>
    <property type="project" value="UniProtKB-KW"/>
</dbReference>
<dbReference type="EMBL" id="DTET01000227">
    <property type="protein sequence ID" value="HGV67023.1"/>
    <property type="molecule type" value="Genomic_DNA"/>
</dbReference>
<protein>
    <recommendedName>
        <fullName evidence="4">TFIIS-type domain-containing protein</fullName>
    </recommendedName>
</protein>
<dbReference type="InterPro" id="IPR001222">
    <property type="entry name" value="Znf_TFIIS"/>
</dbReference>
<proteinExistence type="predicted"/>
<dbReference type="Pfam" id="PF01096">
    <property type="entry name" value="Zn_ribbon_TFIIS"/>
    <property type="match status" value="1"/>
</dbReference>
<keyword evidence="2" id="KW-0863">Zinc-finger</keyword>
<evidence type="ECO:0000313" key="5">
    <source>
        <dbReference type="EMBL" id="HGV67023.1"/>
    </source>
</evidence>
<evidence type="ECO:0000259" key="4">
    <source>
        <dbReference type="Pfam" id="PF01096"/>
    </source>
</evidence>
<dbReference type="AlphaFoldDB" id="A0A7J3QFR9"/>
<sequence>MVMNLRYENAVPILICPRCGYKTLLTNTEVTSFKKSIVLQKTIEKRELTVFDIPTTAIYANNLACPKCGSKSIYYWRRHVSTAESSDIIEKMFRCINCGYSWSEFE</sequence>
<keyword evidence="3" id="KW-0862">Zinc</keyword>
<keyword evidence="1" id="KW-0479">Metal-binding</keyword>
<evidence type="ECO:0000256" key="1">
    <source>
        <dbReference type="ARBA" id="ARBA00022723"/>
    </source>
</evidence>
<name>A0A7J3QFR9_9CREN</name>
<dbReference type="GO" id="GO:0006351">
    <property type="term" value="P:DNA-templated transcription"/>
    <property type="evidence" value="ECO:0007669"/>
    <property type="project" value="InterPro"/>
</dbReference>
<evidence type="ECO:0000256" key="2">
    <source>
        <dbReference type="ARBA" id="ARBA00022771"/>
    </source>
</evidence>
<comment type="caution">
    <text evidence="5">The sequence shown here is derived from an EMBL/GenBank/DDBJ whole genome shotgun (WGS) entry which is preliminary data.</text>
</comment>
<evidence type="ECO:0000256" key="3">
    <source>
        <dbReference type="ARBA" id="ARBA00022833"/>
    </source>
</evidence>
<organism evidence="5">
    <name type="scientific">Ignisphaera aggregans</name>
    <dbReference type="NCBI Taxonomy" id="334771"/>
    <lineage>
        <taxon>Archaea</taxon>
        <taxon>Thermoproteota</taxon>
        <taxon>Thermoprotei</taxon>
        <taxon>Desulfurococcales</taxon>
        <taxon>Desulfurococcaceae</taxon>
        <taxon>Ignisphaera</taxon>
    </lineage>
</organism>
<accession>A0A7J3QFR9</accession>